<dbReference type="SUPFAM" id="SSF63411">
    <property type="entry name" value="LuxS/MPP-like metallohydrolase"/>
    <property type="match status" value="2"/>
</dbReference>
<dbReference type="PANTHER" id="PTHR11851">
    <property type="entry name" value="METALLOPROTEASE"/>
    <property type="match status" value="1"/>
</dbReference>
<feature type="region of interest" description="Disordered" evidence="1">
    <location>
        <begin position="19"/>
        <end position="40"/>
    </location>
</feature>
<dbReference type="PANTHER" id="PTHR11851:SF224">
    <property type="entry name" value="PROCESSING PROTEASE"/>
    <property type="match status" value="1"/>
</dbReference>
<dbReference type="Pfam" id="PF00675">
    <property type="entry name" value="Peptidase_M16"/>
    <property type="match status" value="1"/>
</dbReference>
<keyword evidence="2" id="KW-0732">Signal</keyword>
<protein>
    <submittedName>
        <fullName evidence="5">Peptidase, M16 family protein</fullName>
    </submittedName>
</protein>
<feature type="signal peptide" evidence="2">
    <location>
        <begin position="1"/>
        <end position="17"/>
    </location>
</feature>
<reference evidence="5 6" key="1">
    <citation type="submission" date="2014-04" db="EMBL/GenBank/DDBJ databases">
        <title>Genome assembly of Hyalangium minutum DSM 14724.</title>
        <authorList>
            <person name="Sharma G."/>
            <person name="Subramanian S."/>
        </authorList>
    </citation>
    <scope>NUCLEOTIDE SEQUENCE [LARGE SCALE GENOMIC DNA]</scope>
    <source>
        <strain evidence="5 6">DSM 14724</strain>
    </source>
</reference>
<dbReference type="InterPro" id="IPR007863">
    <property type="entry name" value="Peptidase_M16_C"/>
</dbReference>
<dbReference type="RefSeq" id="WP_044189393.1">
    <property type="nucleotide sequence ID" value="NZ_JMCB01000006.1"/>
</dbReference>
<sequence>MRRLFLALSVLALAACATTPQPEPTKDSTPAPQAEAPKADAEAFRAKMPTPGKSPDLVLPTFEQEKLDNGMTVIVNSRRDLPLVFIGVSFANGTAQDPAGQGGLADLTYKMLLEGAGGKDTVTLDNAFADLGVSPATRVEPDGATVGVRVLSRNADKALALLADVARRPTFAQKDFDRRKKQQLADLVRRLGTPFFLGQQAYLEAVFGSAHPYGHPGSGVPATVDKLTLQDVKRFYQKNVGPKASALVVVGDVTQQQAVEWAKKYFGDWKGDAVAAPAPAAPAAPPREALRVVYKPGLEQTFILVGRPGVAVGHSDEYPLDLATTVFGGFFGSRLNMNLREAKGYTYGAGASSDARLGVGPLTAYSQVRANVTGPALAEFVRELTDIKSRPISSKELEAAREGLIRSYPGIFETVEGVGLNAAQLFLKRRPMDEFRKQVDGLEKATPAEVQRVAEAYLNPAAMQIILVGDPDIIQQQVAPLNLGKITPMDVAGSGTPAPGAAGKK</sequence>
<comment type="caution">
    <text evidence="5">The sequence shown here is derived from an EMBL/GenBank/DDBJ whole genome shotgun (WGS) entry which is preliminary data.</text>
</comment>
<dbReference type="PATRIC" id="fig|394096.3.peg.3819"/>
<proteinExistence type="predicted"/>
<dbReference type="GO" id="GO:0046872">
    <property type="term" value="F:metal ion binding"/>
    <property type="evidence" value="ECO:0007669"/>
    <property type="project" value="InterPro"/>
</dbReference>
<dbReference type="InterPro" id="IPR050361">
    <property type="entry name" value="MPP/UQCRC_Complex"/>
</dbReference>
<dbReference type="OrthoDB" id="9811314at2"/>
<dbReference type="PROSITE" id="PS51257">
    <property type="entry name" value="PROKAR_LIPOPROTEIN"/>
    <property type="match status" value="1"/>
</dbReference>
<dbReference type="Proteomes" id="UP000028725">
    <property type="component" value="Unassembled WGS sequence"/>
</dbReference>
<feature type="chain" id="PRO_5001799885" evidence="2">
    <location>
        <begin position="18"/>
        <end position="505"/>
    </location>
</feature>
<name>A0A085WLH8_9BACT</name>
<evidence type="ECO:0000313" key="6">
    <source>
        <dbReference type="Proteomes" id="UP000028725"/>
    </source>
</evidence>
<dbReference type="AlphaFoldDB" id="A0A085WLH8"/>
<evidence type="ECO:0000256" key="2">
    <source>
        <dbReference type="SAM" id="SignalP"/>
    </source>
</evidence>
<dbReference type="InterPro" id="IPR011249">
    <property type="entry name" value="Metalloenz_LuxS/M16"/>
</dbReference>
<organism evidence="5 6">
    <name type="scientific">Hyalangium minutum</name>
    <dbReference type="NCBI Taxonomy" id="394096"/>
    <lineage>
        <taxon>Bacteria</taxon>
        <taxon>Pseudomonadati</taxon>
        <taxon>Myxococcota</taxon>
        <taxon>Myxococcia</taxon>
        <taxon>Myxococcales</taxon>
        <taxon>Cystobacterineae</taxon>
        <taxon>Archangiaceae</taxon>
        <taxon>Hyalangium</taxon>
    </lineage>
</organism>
<evidence type="ECO:0000259" key="4">
    <source>
        <dbReference type="Pfam" id="PF05193"/>
    </source>
</evidence>
<evidence type="ECO:0000259" key="3">
    <source>
        <dbReference type="Pfam" id="PF00675"/>
    </source>
</evidence>
<feature type="domain" description="Peptidase M16 C-terminal" evidence="4">
    <location>
        <begin position="226"/>
        <end position="404"/>
    </location>
</feature>
<evidence type="ECO:0000256" key="1">
    <source>
        <dbReference type="SAM" id="MobiDB-lite"/>
    </source>
</evidence>
<evidence type="ECO:0000313" key="5">
    <source>
        <dbReference type="EMBL" id="KFE68541.1"/>
    </source>
</evidence>
<dbReference type="Pfam" id="PF05193">
    <property type="entry name" value="Peptidase_M16_C"/>
    <property type="match status" value="1"/>
</dbReference>
<gene>
    <name evidence="5" type="ORF">DB31_7778</name>
</gene>
<keyword evidence="6" id="KW-1185">Reference proteome</keyword>
<dbReference type="InterPro" id="IPR011765">
    <property type="entry name" value="Pept_M16_N"/>
</dbReference>
<dbReference type="EMBL" id="JMCB01000006">
    <property type="protein sequence ID" value="KFE68541.1"/>
    <property type="molecule type" value="Genomic_DNA"/>
</dbReference>
<accession>A0A085WLH8</accession>
<dbReference type="Gene3D" id="3.30.830.10">
    <property type="entry name" value="Metalloenzyme, LuxS/M16 peptidase-like"/>
    <property type="match status" value="2"/>
</dbReference>
<feature type="domain" description="Peptidase M16 N-terminal" evidence="3">
    <location>
        <begin position="82"/>
        <end position="183"/>
    </location>
</feature>
<dbReference type="STRING" id="394096.DB31_7778"/>